<dbReference type="RefSeq" id="WP_091947529.1">
    <property type="nucleotide sequence ID" value="NZ_FOEE01000014.1"/>
</dbReference>
<gene>
    <name evidence="4" type="ORF">SAMN05660991_03907</name>
</gene>
<dbReference type="OrthoDB" id="8673349at2"/>
<dbReference type="SUPFAM" id="SSF51556">
    <property type="entry name" value="Metallo-dependent hydrolases"/>
    <property type="match status" value="1"/>
</dbReference>
<name>A0A1H8VYV3_9ACTN</name>
<dbReference type="GO" id="GO:0016787">
    <property type="term" value="F:hydrolase activity"/>
    <property type="evidence" value="ECO:0007669"/>
    <property type="project" value="UniProtKB-KW"/>
</dbReference>
<dbReference type="AlphaFoldDB" id="A0A1H8VYV3"/>
<dbReference type="InterPro" id="IPR006680">
    <property type="entry name" value="Amidohydro-rel"/>
</dbReference>
<feature type="domain" description="Amidohydrolase-related" evidence="3">
    <location>
        <begin position="69"/>
        <end position="360"/>
    </location>
</feature>
<feature type="region of interest" description="Disordered" evidence="2">
    <location>
        <begin position="38"/>
        <end position="69"/>
    </location>
</feature>
<dbReference type="STRING" id="673521.SAMN05660991_03907"/>
<accession>A0A1H8VYV3</accession>
<evidence type="ECO:0000256" key="1">
    <source>
        <dbReference type="ARBA" id="ARBA00023239"/>
    </source>
</evidence>
<dbReference type="Gene3D" id="3.20.20.140">
    <property type="entry name" value="Metal-dependent hydrolases"/>
    <property type="match status" value="1"/>
</dbReference>
<dbReference type="PANTHER" id="PTHR21240">
    <property type="entry name" value="2-AMINO-3-CARBOXYLMUCONATE-6-SEMIALDEHYDE DECARBOXYLASE"/>
    <property type="match status" value="1"/>
</dbReference>
<evidence type="ECO:0000256" key="2">
    <source>
        <dbReference type="SAM" id="MobiDB-lite"/>
    </source>
</evidence>
<reference evidence="5" key="1">
    <citation type="submission" date="2016-10" db="EMBL/GenBank/DDBJ databases">
        <authorList>
            <person name="Varghese N."/>
            <person name="Submissions S."/>
        </authorList>
    </citation>
    <scope>NUCLEOTIDE SEQUENCE [LARGE SCALE GENOMIC DNA]</scope>
    <source>
        <strain evidence="5">DSM 45413</strain>
    </source>
</reference>
<dbReference type="GO" id="GO:0019748">
    <property type="term" value="P:secondary metabolic process"/>
    <property type="evidence" value="ECO:0007669"/>
    <property type="project" value="TreeGrafter"/>
</dbReference>
<dbReference type="PANTHER" id="PTHR21240:SF28">
    <property type="entry name" value="ISO-OROTATE DECARBOXYLASE (EUROFUNG)"/>
    <property type="match status" value="1"/>
</dbReference>
<dbReference type="Pfam" id="PF04909">
    <property type="entry name" value="Amidohydro_2"/>
    <property type="match status" value="1"/>
</dbReference>
<protein>
    <submittedName>
        <fullName evidence="4">Predicted metal-dependent hydrolase, TIM-barrel fold</fullName>
    </submittedName>
</protein>
<evidence type="ECO:0000313" key="4">
    <source>
        <dbReference type="EMBL" id="SEP20437.1"/>
    </source>
</evidence>
<proteinExistence type="predicted"/>
<organism evidence="4 5">
    <name type="scientific">Trujillonella endophytica</name>
    <dbReference type="NCBI Taxonomy" id="673521"/>
    <lineage>
        <taxon>Bacteria</taxon>
        <taxon>Bacillati</taxon>
        <taxon>Actinomycetota</taxon>
        <taxon>Actinomycetes</taxon>
        <taxon>Geodermatophilales</taxon>
        <taxon>Geodermatophilaceae</taxon>
        <taxon>Trujillonella</taxon>
    </lineage>
</organism>
<evidence type="ECO:0000313" key="5">
    <source>
        <dbReference type="Proteomes" id="UP000198960"/>
    </source>
</evidence>
<dbReference type="InterPro" id="IPR032466">
    <property type="entry name" value="Metal_Hydrolase"/>
</dbReference>
<dbReference type="InterPro" id="IPR032465">
    <property type="entry name" value="ACMSD"/>
</dbReference>
<dbReference type="GO" id="GO:0005737">
    <property type="term" value="C:cytoplasm"/>
    <property type="evidence" value="ECO:0007669"/>
    <property type="project" value="TreeGrafter"/>
</dbReference>
<keyword evidence="5" id="KW-1185">Reference proteome</keyword>
<evidence type="ECO:0000259" key="3">
    <source>
        <dbReference type="Pfam" id="PF04909"/>
    </source>
</evidence>
<dbReference type="GO" id="GO:0016831">
    <property type="term" value="F:carboxy-lyase activity"/>
    <property type="evidence" value="ECO:0007669"/>
    <property type="project" value="InterPro"/>
</dbReference>
<keyword evidence="1" id="KW-0456">Lyase</keyword>
<sequence>MTERLISADSHVRVSHDQIKSFMPARYHAVYDEAASEHENRMKSGAGAANQAGARPKDKASTANSAFSRPSYFDPAERLKDMDTDGVDVEVLYSEVSAFRYLSKIKDGGVGPALRAFNDCIHAFADVDPKRLVMSYQVPIHDIELAMSEVERVVGMGARSLQLPVFPSELGQLDYYHDRYAPLLSLIQETGLPIALHIGLKTTLSELADRDPTPQKGIMVSMTPLMTAESFGMWTMTGLLERYPDLKLVFVEPGIAWVAWYMEMVDDMVTRQGYSYPGTTMLPSEYMRRNMSFTFIDEKLGLERMRDYIGVENLMWSTDFPHPVTSWPNSRAVVEEQFAGVPQAERELMLSGNAMRTWGLS</sequence>
<keyword evidence="4" id="KW-0378">Hydrolase</keyword>
<dbReference type="Proteomes" id="UP000198960">
    <property type="component" value="Unassembled WGS sequence"/>
</dbReference>
<dbReference type="EMBL" id="FOEE01000014">
    <property type="protein sequence ID" value="SEP20437.1"/>
    <property type="molecule type" value="Genomic_DNA"/>
</dbReference>